<proteinExistence type="predicted"/>
<dbReference type="EMBL" id="BAABAQ010000001">
    <property type="protein sequence ID" value="GAA4181921.1"/>
    <property type="molecule type" value="Genomic_DNA"/>
</dbReference>
<reference evidence="3" key="1">
    <citation type="journal article" date="2019" name="Int. J. Syst. Evol. Microbiol.">
        <title>The Global Catalogue of Microorganisms (GCM) 10K type strain sequencing project: providing services to taxonomists for standard genome sequencing and annotation.</title>
        <authorList>
            <consortium name="The Broad Institute Genomics Platform"/>
            <consortium name="The Broad Institute Genome Sequencing Center for Infectious Disease"/>
            <person name="Wu L."/>
            <person name="Ma J."/>
        </authorList>
    </citation>
    <scope>NUCLEOTIDE SEQUENCE [LARGE SCALE GENOMIC DNA]</scope>
    <source>
        <strain evidence="3">JCM 17388</strain>
    </source>
</reference>
<evidence type="ECO:0000256" key="1">
    <source>
        <dbReference type="SAM" id="MobiDB-lite"/>
    </source>
</evidence>
<sequence>MSPRSPALADFADTREAGEPGEVESGELGATEDAGRDAGTFSSSSSEGLAVTTGMSETGAAFASGSVALSGVPSGVGSVSWFATGSGVTSARGGVSALGGGGGSVGVSTAGASTTGIVSPEEGDSGSEDVSGVRGFLSEPSGPGGFAGTFAGTEGESGLLASDTTP</sequence>
<evidence type="ECO:0000313" key="2">
    <source>
        <dbReference type="EMBL" id="GAA4181921.1"/>
    </source>
</evidence>
<accession>A0ABP8ACX7</accession>
<protein>
    <submittedName>
        <fullName evidence="2">Uncharacterized protein</fullName>
    </submittedName>
</protein>
<organism evidence="2 3">
    <name type="scientific">Streptosporangium oxazolinicum</name>
    <dbReference type="NCBI Taxonomy" id="909287"/>
    <lineage>
        <taxon>Bacteria</taxon>
        <taxon>Bacillati</taxon>
        <taxon>Actinomycetota</taxon>
        <taxon>Actinomycetes</taxon>
        <taxon>Streptosporangiales</taxon>
        <taxon>Streptosporangiaceae</taxon>
        <taxon>Streptosporangium</taxon>
    </lineage>
</organism>
<name>A0ABP8ACX7_9ACTN</name>
<feature type="region of interest" description="Disordered" evidence="1">
    <location>
        <begin position="1"/>
        <end position="50"/>
    </location>
</feature>
<evidence type="ECO:0000313" key="3">
    <source>
        <dbReference type="Proteomes" id="UP001501251"/>
    </source>
</evidence>
<dbReference type="Proteomes" id="UP001501251">
    <property type="component" value="Unassembled WGS sequence"/>
</dbReference>
<keyword evidence="3" id="KW-1185">Reference proteome</keyword>
<feature type="region of interest" description="Disordered" evidence="1">
    <location>
        <begin position="111"/>
        <end position="166"/>
    </location>
</feature>
<comment type="caution">
    <text evidence="2">The sequence shown here is derived from an EMBL/GenBank/DDBJ whole genome shotgun (WGS) entry which is preliminary data.</text>
</comment>
<gene>
    <name evidence="2" type="ORF">GCM10022252_07020</name>
</gene>